<gene>
    <name evidence="1" type="ORF">IV203_006259</name>
</gene>
<reference evidence="1" key="1">
    <citation type="journal article" date="2021" name="Sci. Rep.">
        <title>Diploid genomic architecture of Nitzschia inconspicua, an elite biomass production diatom.</title>
        <authorList>
            <person name="Oliver A."/>
            <person name="Podell S."/>
            <person name="Pinowska A."/>
            <person name="Traller J.C."/>
            <person name="Smith S.R."/>
            <person name="McClure R."/>
            <person name="Beliaev A."/>
            <person name="Bohutskyi P."/>
            <person name="Hill E.A."/>
            <person name="Rabines A."/>
            <person name="Zheng H."/>
            <person name="Allen L.Z."/>
            <person name="Kuo A."/>
            <person name="Grigoriev I.V."/>
            <person name="Allen A.E."/>
            <person name="Hazlebeck D."/>
            <person name="Allen E.E."/>
        </authorList>
    </citation>
    <scope>NUCLEOTIDE SEQUENCE</scope>
    <source>
        <strain evidence="1">Hildebrandi</strain>
    </source>
</reference>
<reference evidence="1" key="2">
    <citation type="submission" date="2021-04" db="EMBL/GenBank/DDBJ databases">
        <authorList>
            <person name="Podell S."/>
        </authorList>
    </citation>
    <scope>NUCLEOTIDE SEQUENCE</scope>
    <source>
        <strain evidence="1">Hildebrandi</strain>
    </source>
</reference>
<comment type="caution">
    <text evidence="1">The sequence shown here is derived from an EMBL/GenBank/DDBJ whole genome shotgun (WGS) entry which is preliminary data.</text>
</comment>
<accession>A0A9K3KQA8</accession>
<organism evidence="1 2">
    <name type="scientific">Nitzschia inconspicua</name>
    <dbReference type="NCBI Taxonomy" id="303405"/>
    <lineage>
        <taxon>Eukaryota</taxon>
        <taxon>Sar</taxon>
        <taxon>Stramenopiles</taxon>
        <taxon>Ochrophyta</taxon>
        <taxon>Bacillariophyta</taxon>
        <taxon>Bacillariophyceae</taxon>
        <taxon>Bacillariophycidae</taxon>
        <taxon>Bacillariales</taxon>
        <taxon>Bacillariaceae</taxon>
        <taxon>Nitzschia</taxon>
    </lineage>
</organism>
<name>A0A9K3KQA8_9STRA</name>
<evidence type="ECO:0000313" key="1">
    <source>
        <dbReference type="EMBL" id="KAG7347190.1"/>
    </source>
</evidence>
<dbReference type="EMBL" id="JAGRRH010000021">
    <property type="protein sequence ID" value="KAG7347190.1"/>
    <property type="molecule type" value="Genomic_DNA"/>
</dbReference>
<keyword evidence="2" id="KW-1185">Reference proteome</keyword>
<evidence type="ECO:0000313" key="2">
    <source>
        <dbReference type="Proteomes" id="UP000693970"/>
    </source>
</evidence>
<protein>
    <submittedName>
        <fullName evidence="1">Uncharacterized protein</fullName>
    </submittedName>
</protein>
<dbReference type="AlphaFoldDB" id="A0A9K3KQA8"/>
<sequence length="269" mass="29723">MNPSSSLISLCSGAVSDGEGFRRLLVESPNSEGRIQTSRFLGDGDMGKHPKAMNEASSLSRRAFGIKAIDFENNPGSCKIRDGCFSKEIRGGGPVTKNPTIEKPSLFFPTRTSILGRNGLTSEAHLSVFGGGFPMPRLHKDILSPYSEPPSDSLRKPDVSSTSTFVQLALKLANKGSQNTATSSVFQKDPHTVHLARKAPKFSSFPLPTLTKVKRNRKRKPYCLQSYERMWESIKVKASTNTASFGDEKDSIFVKQELFRRRVHQGMRL</sequence>
<proteinExistence type="predicted"/>
<dbReference type="Proteomes" id="UP000693970">
    <property type="component" value="Unassembled WGS sequence"/>
</dbReference>